<dbReference type="GO" id="GO:0016829">
    <property type="term" value="F:lyase activity"/>
    <property type="evidence" value="ECO:0007669"/>
    <property type="project" value="UniProtKB-KW"/>
</dbReference>
<feature type="domain" description="Alginate lyase" evidence="5">
    <location>
        <begin position="357"/>
        <end position="581"/>
    </location>
</feature>
<dbReference type="Pfam" id="PF05426">
    <property type="entry name" value="Alginate_lyase"/>
    <property type="match status" value="1"/>
</dbReference>
<protein>
    <recommendedName>
        <fullName evidence="5">Alginate lyase domain-containing protein</fullName>
    </recommendedName>
</protein>
<keyword evidence="1 4" id="KW-0732">Signal</keyword>
<proteinExistence type="predicted"/>
<name>A0A2V0NKV7_9CHLO</name>
<feature type="compositionally biased region" description="Low complexity" evidence="3">
    <location>
        <begin position="852"/>
        <end position="870"/>
    </location>
</feature>
<sequence>MARARPAAAALALAALCCLAATASAENFRTKRKDSTRKCHSEWQLVMCGDIPLDSPAAREACCAQYEKPPRAEKRRADGGRAGKARAAPGGAAAAAPQAAAGAAAPPPPAAAAALVAPRAGAGYGGGFAGPEPVPEEPEEPEGLPAAPYADVPRPDLPAFAYGPEGAENATAPAAPEFLFGECTRRAVARVPTFAPDANGTILTEVQAQPVPLLAPHIIARVKKAALASRAPTQAAAKLLARSAARFAAPSAAARAKQTGPVFVHPGGYVGAGELALMAERLAAGVQPQVAANESFITGRGVPAKYYAPNGWFNPTDVPAEGYGGPFPMAVMEADYGGWNVDNRTCPKNYPLGAPVHVCGHVAFAEMDAQAAYKQAMAYAITKDDRHAKNAMKIVTAWAKTNKKFGLKSKNGPLEAAWGAASMARAMELLRATWPGFSNRHLSTFLEWVDAALMPQMDYYADVITPNALVLGRRALYGNWHASVADAMMSVGVLADDRDRYEKGLALYRVTVKEYFKWGRGYEAGRVLGEATETLRDVYHTLFGLGSLMQAAETAWGQNEDAFAESGHVLAAAMELHARIINAKLAEDESMLPDGFKFFESMPPPPENCTWRWDIESQRWSSFDAATKGKCSELDDGFKYLLGVKYLPNGFELGYNHFAGRLGMNLPETAKLLAQNPVDWYEFCWGLSTITHADSAKELWRAGVKRAALCGGKRAAVKAARDLGRTGRARRGRTAADPLADADEITRIRGTLSGEQILKGSLPFAAGGPGPVLTVIAPGAAGPTPLVPPPSAAAAASPGAPPRPVEPAALEVASLVPTRRERRAARRAQRAAAQAKGLPIGGEPTGAGGAPGAAAAGPAAAGADAAAAAGSQSAEF</sequence>
<feature type="compositionally biased region" description="Gly residues" evidence="3">
    <location>
        <begin position="839"/>
        <end position="851"/>
    </location>
</feature>
<reference evidence="6 7" key="1">
    <citation type="journal article" date="2018" name="Sci. Rep.">
        <title>Raphidocelis subcapitata (=Pseudokirchneriella subcapitata) provides an insight into genome evolution and environmental adaptations in the Sphaeropleales.</title>
        <authorList>
            <person name="Suzuki S."/>
            <person name="Yamaguchi H."/>
            <person name="Nakajima N."/>
            <person name="Kawachi M."/>
        </authorList>
    </citation>
    <scope>NUCLEOTIDE SEQUENCE [LARGE SCALE GENOMIC DNA]</scope>
    <source>
        <strain evidence="6 7">NIES-35</strain>
    </source>
</reference>
<dbReference type="InParanoid" id="A0A2V0NKV7"/>
<dbReference type="STRING" id="307507.A0A2V0NKV7"/>
<feature type="region of interest" description="Disordered" evidence="3">
    <location>
        <begin position="811"/>
        <end position="876"/>
    </location>
</feature>
<comment type="caution">
    <text evidence="6">The sequence shown here is derived from an EMBL/GenBank/DDBJ whole genome shotgun (WGS) entry which is preliminary data.</text>
</comment>
<feature type="signal peptide" evidence="4">
    <location>
        <begin position="1"/>
        <end position="25"/>
    </location>
</feature>
<dbReference type="InterPro" id="IPR008397">
    <property type="entry name" value="Alginate_lyase_dom"/>
</dbReference>
<accession>A0A2V0NKV7</accession>
<feature type="chain" id="PRO_5015954681" description="Alginate lyase domain-containing protein" evidence="4">
    <location>
        <begin position="26"/>
        <end position="876"/>
    </location>
</feature>
<feature type="compositionally biased region" description="Basic and acidic residues" evidence="3">
    <location>
        <begin position="68"/>
        <end position="81"/>
    </location>
</feature>
<evidence type="ECO:0000256" key="3">
    <source>
        <dbReference type="SAM" id="MobiDB-lite"/>
    </source>
</evidence>
<dbReference type="PANTHER" id="PTHR48125">
    <property type="entry name" value="LP07818P1"/>
    <property type="match status" value="1"/>
</dbReference>
<dbReference type="SUPFAM" id="SSF48230">
    <property type="entry name" value="Chondroitin AC/alginate lyase"/>
    <property type="match status" value="1"/>
</dbReference>
<organism evidence="6 7">
    <name type="scientific">Raphidocelis subcapitata</name>
    <dbReference type="NCBI Taxonomy" id="307507"/>
    <lineage>
        <taxon>Eukaryota</taxon>
        <taxon>Viridiplantae</taxon>
        <taxon>Chlorophyta</taxon>
        <taxon>core chlorophytes</taxon>
        <taxon>Chlorophyceae</taxon>
        <taxon>CS clade</taxon>
        <taxon>Sphaeropleales</taxon>
        <taxon>Selenastraceae</taxon>
        <taxon>Raphidocelis</taxon>
    </lineage>
</organism>
<dbReference type="PANTHER" id="PTHR48125:SF10">
    <property type="entry name" value="OS12G0136300 PROTEIN"/>
    <property type="match status" value="1"/>
</dbReference>
<dbReference type="OrthoDB" id="5302720at2759"/>
<gene>
    <name evidence="6" type="ORF">Rsub_00690</name>
</gene>
<evidence type="ECO:0000256" key="4">
    <source>
        <dbReference type="SAM" id="SignalP"/>
    </source>
</evidence>
<evidence type="ECO:0000259" key="5">
    <source>
        <dbReference type="Pfam" id="PF05426"/>
    </source>
</evidence>
<evidence type="ECO:0000256" key="1">
    <source>
        <dbReference type="ARBA" id="ARBA00022729"/>
    </source>
</evidence>
<dbReference type="InterPro" id="IPR008929">
    <property type="entry name" value="Chondroitin_lyas"/>
</dbReference>
<evidence type="ECO:0000313" key="6">
    <source>
        <dbReference type="EMBL" id="GBF87978.1"/>
    </source>
</evidence>
<keyword evidence="7" id="KW-1185">Reference proteome</keyword>
<evidence type="ECO:0000256" key="2">
    <source>
        <dbReference type="ARBA" id="ARBA00023239"/>
    </source>
</evidence>
<dbReference type="EMBL" id="BDRX01000003">
    <property type="protein sequence ID" value="GBF87978.1"/>
    <property type="molecule type" value="Genomic_DNA"/>
</dbReference>
<dbReference type="Proteomes" id="UP000247498">
    <property type="component" value="Unassembled WGS sequence"/>
</dbReference>
<feature type="region of interest" description="Disordered" evidence="3">
    <location>
        <begin position="68"/>
        <end position="91"/>
    </location>
</feature>
<evidence type="ECO:0000313" key="7">
    <source>
        <dbReference type="Proteomes" id="UP000247498"/>
    </source>
</evidence>
<dbReference type="AlphaFoldDB" id="A0A2V0NKV7"/>
<feature type="compositionally biased region" description="Basic residues" evidence="3">
    <location>
        <begin position="820"/>
        <end position="829"/>
    </location>
</feature>
<dbReference type="Gene3D" id="1.50.10.100">
    <property type="entry name" value="Chondroitin AC/alginate lyase"/>
    <property type="match status" value="1"/>
</dbReference>
<keyword evidence="2" id="KW-0456">Lyase</keyword>
<feature type="region of interest" description="Disordered" evidence="3">
    <location>
        <begin position="127"/>
        <end position="150"/>
    </location>
</feature>